<dbReference type="PANTHER" id="PTHR47691">
    <property type="entry name" value="REGULATOR-RELATED"/>
    <property type="match status" value="1"/>
</dbReference>
<sequence>MPTGPSGTVTFLFTDIEGSTRLWEQYQEAMASALARHDLLLRDAITTNGGTVFKTVGDAFCAAFVRPEDALQAALDAQRSLVTEAWGVTGSLRVRMALHSGDSVVRDGDYFGPTLNRVARLMATGHGGQILLSKATTSALLPALPADVTLLDLGERQLKDLSRPEHIFQVVVPDLPSSFPPLRTVDTRPNNLPAQTTALIGRERELAAVCALLRQPELRLVSLTGPGGTGKTRLAIQVAAELLDFFAGGVFFVPLDSIRNPDDVLPAIMHSVGIKERNSQTSLADLKEGLSASPTLIVLDNLEQVIAAVPLVGELLQAIPSLKLLVSSRTVLQVYGENEYPVPPLKLPPLKPPPPVPELATYPSVTLFVERTQAVKPSFVLTDTNARAVAEICHRLDGLPLAIELAAARSKLFAPQALLDRLSNQFELLTTGGRDRPVRQQTLRAAIAWGYDLLPPLEQRLFQRLAVFADGFTLEAAEAICFDPELPDLFTGIESLLSKSLLRQDLDCEDTLRCDMLGTIRAYALEQLVATGEFPMMQRHHISYYATFVQEAEPELRSADNNHCLELFDREHDNLRAALSYCVEHNEKLRSLQLGGVLWRYWWARGYLQEGRRWLETLIQFSGDEPVEERVQVISGAGVLANAQGDHERAAHLLEEALHIQRSLDDPATMAFVATNLGIAVLQQGDYLRAIALFEESLALRRTLGDPVSIASSLNNLGLLTLYQGDYERAERFFEETILLRRSLGDTWGISNSLNNLGLAAYYQGNYEEALNFCSESYGIAIGLRDTHSQGLALINLGRILVALGRYQDAVSHLIQAVDLWFELGNHEYIPECLDGIADILAQMGVSASAAQIYGATAALRATLKVAFPHSEQIRRDAAMAALAADLGEQYEACVRQGAGLSLEKAIAYAHTVIAEHVSEDDD</sequence>
<dbReference type="InterPro" id="IPR058852">
    <property type="entry name" value="HTH_77"/>
</dbReference>
<dbReference type="Pfam" id="PF25872">
    <property type="entry name" value="HTH_77"/>
    <property type="match status" value="1"/>
</dbReference>
<dbReference type="SUPFAM" id="SSF52540">
    <property type="entry name" value="P-loop containing nucleoside triphosphate hydrolases"/>
    <property type="match status" value="1"/>
</dbReference>
<feature type="repeat" description="TPR" evidence="1">
    <location>
        <begin position="671"/>
        <end position="704"/>
    </location>
</feature>
<proteinExistence type="predicted"/>
<dbReference type="SUPFAM" id="SSF48452">
    <property type="entry name" value="TPR-like"/>
    <property type="match status" value="2"/>
</dbReference>
<protein>
    <submittedName>
        <fullName evidence="3">Tetratricopeptide repeat protein</fullName>
    </submittedName>
</protein>
<comment type="caution">
    <text evidence="3">The sequence shown here is derived from an EMBL/GenBank/DDBJ whole genome shotgun (WGS) entry which is preliminary data.</text>
</comment>
<reference evidence="3 4" key="1">
    <citation type="submission" date="2021-03" db="EMBL/GenBank/DDBJ databases">
        <authorList>
            <person name="Grouzdev D.S."/>
        </authorList>
    </citation>
    <scope>NUCLEOTIDE SEQUENCE [LARGE SCALE GENOMIC DNA]</scope>
    <source>
        <strain evidence="3 4">M50-1</strain>
    </source>
</reference>
<dbReference type="Gene3D" id="1.25.40.10">
    <property type="entry name" value="Tetratricopeptide repeat domain"/>
    <property type="match status" value="1"/>
</dbReference>
<dbReference type="InterPro" id="IPR019734">
    <property type="entry name" value="TPR_rpt"/>
</dbReference>
<evidence type="ECO:0000256" key="1">
    <source>
        <dbReference type="PROSITE-ProRule" id="PRU00339"/>
    </source>
</evidence>
<feature type="domain" description="Guanylate cyclase" evidence="2">
    <location>
        <begin position="10"/>
        <end position="122"/>
    </location>
</feature>
<dbReference type="RefSeq" id="WP_135479385.1">
    <property type="nucleotide sequence ID" value="NZ_SIJK02000029.1"/>
</dbReference>
<keyword evidence="4" id="KW-1185">Reference proteome</keyword>
<organism evidence="3 4">
    <name type="scientific">Candidatus Chloroploca mongolica</name>
    <dbReference type="NCBI Taxonomy" id="2528176"/>
    <lineage>
        <taxon>Bacteria</taxon>
        <taxon>Bacillati</taxon>
        <taxon>Chloroflexota</taxon>
        <taxon>Chloroflexia</taxon>
        <taxon>Chloroflexales</taxon>
        <taxon>Chloroflexineae</taxon>
        <taxon>Oscillochloridaceae</taxon>
        <taxon>Candidatus Chloroploca</taxon>
    </lineage>
</organism>
<name>A0ABS4DCI7_9CHLR</name>
<dbReference type="InterPro" id="IPR011990">
    <property type="entry name" value="TPR-like_helical_dom_sf"/>
</dbReference>
<dbReference type="InterPro" id="IPR027417">
    <property type="entry name" value="P-loop_NTPase"/>
</dbReference>
<dbReference type="PANTHER" id="PTHR47691:SF3">
    <property type="entry name" value="HTH-TYPE TRANSCRIPTIONAL REGULATOR RV0890C-RELATED"/>
    <property type="match status" value="1"/>
</dbReference>
<dbReference type="SUPFAM" id="SSF55073">
    <property type="entry name" value="Nucleotide cyclase"/>
    <property type="match status" value="1"/>
</dbReference>
<gene>
    <name evidence="3" type="ORF">EYB53_015735</name>
</gene>
<dbReference type="Proteomes" id="UP001193081">
    <property type="component" value="Unassembled WGS sequence"/>
</dbReference>
<dbReference type="Gene3D" id="3.30.70.1230">
    <property type="entry name" value="Nucleotide cyclase"/>
    <property type="match status" value="1"/>
</dbReference>
<dbReference type="PROSITE" id="PS50005">
    <property type="entry name" value="TPR"/>
    <property type="match status" value="2"/>
</dbReference>
<dbReference type="PRINTS" id="PR00364">
    <property type="entry name" value="DISEASERSIST"/>
</dbReference>
<dbReference type="Gene3D" id="3.40.50.300">
    <property type="entry name" value="P-loop containing nucleotide triphosphate hydrolases"/>
    <property type="match status" value="1"/>
</dbReference>
<dbReference type="SMART" id="SM00028">
    <property type="entry name" value="TPR"/>
    <property type="match status" value="5"/>
</dbReference>
<dbReference type="CDD" id="cd07302">
    <property type="entry name" value="CHD"/>
    <property type="match status" value="1"/>
</dbReference>
<accession>A0ABS4DCI7</accession>
<evidence type="ECO:0000313" key="4">
    <source>
        <dbReference type="Proteomes" id="UP001193081"/>
    </source>
</evidence>
<dbReference type="SMART" id="SM00044">
    <property type="entry name" value="CYCc"/>
    <property type="match status" value="1"/>
</dbReference>
<dbReference type="PROSITE" id="PS50125">
    <property type="entry name" value="GUANYLATE_CYCLASE_2"/>
    <property type="match status" value="1"/>
</dbReference>
<dbReference type="EMBL" id="SIJK02000029">
    <property type="protein sequence ID" value="MBP1467165.1"/>
    <property type="molecule type" value="Genomic_DNA"/>
</dbReference>
<feature type="repeat" description="TPR" evidence="1">
    <location>
        <begin position="711"/>
        <end position="744"/>
    </location>
</feature>
<evidence type="ECO:0000313" key="3">
    <source>
        <dbReference type="EMBL" id="MBP1467165.1"/>
    </source>
</evidence>
<keyword evidence="1" id="KW-0802">TPR repeat</keyword>
<dbReference type="InterPro" id="IPR029787">
    <property type="entry name" value="Nucleotide_cyclase"/>
</dbReference>
<dbReference type="InterPro" id="IPR001054">
    <property type="entry name" value="A/G_cyclase"/>
</dbReference>
<dbReference type="Pfam" id="PF13424">
    <property type="entry name" value="TPR_12"/>
    <property type="match status" value="3"/>
</dbReference>
<dbReference type="Pfam" id="PF00211">
    <property type="entry name" value="Guanylate_cyc"/>
    <property type="match status" value="1"/>
</dbReference>
<evidence type="ECO:0000259" key="2">
    <source>
        <dbReference type="PROSITE" id="PS50125"/>
    </source>
</evidence>